<keyword evidence="3" id="KW-1185">Reference proteome</keyword>
<dbReference type="InterPro" id="IPR017520">
    <property type="entry name" value="CHP03086"/>
</dbReference>
<feature type="domain" description="Mycothiol-dependent maleylpyruvate isomerase metal-binding" evidence="1">
    <location>
        <begin position="15"/>
        <end position="130"/>
    </location>
</feature>
<dbReference type="InterPro" id="IPR017517">
    <property type="entry name" value="Maleyloyr_isom"/>
</dbReference>
<gene>
    <name evidence="2" type="ORF">nbrc107697_22330</name>
</gene>
<dbReference type="NCBIfam" id="TIGR03083">
    <property type="entry name" value="maleylpyruvate isomerase family mycothiol-dependent enzyme"/>
    <property type="match status" value="1"/>
</dbReference>
<dbReference type="RefSeq" id="WP_161927410.1">
    <property type="nucleotide sequence ID" value="NZ_BJOU01000001.1"/>
</dbReference>
<dbReference type="AlphaFoldDB" id="A0A7I9UYB3"/>
<organism evidence="2 3">
    <name type="scientific">Gordonia crocea</name>
    <dbReference type="NCBI Taxonomy" id="589162"/>
    <lineage>
        <taxon>Bacteria</taxon>
        <taxon>Bacillati</taxon>
        <taxon>Actinomycetota</taxon>
        <taxon>Actinomycetes</taxon>
        <taxon>Mycobacteriales</taxon>
        <taxon>Gordoniaceae</taxon>
        <taxon>Gordonia</taxon>
    </lineage>
</organism>
<dbReference type="InterPro" id="IPR034660">
    <property type="entry name" value="DinB/YfiT-like"/>
</dbReference>
<evidence type="ECO:0000313" key="2">
    <source>
        <dbReference type="EMBL" id="GED98194.1"/>
    </source>
</evidence>
<sequence>MLGHTEAIDEAVLLWTGVLERVGAADLGAPSGCADWSNRELVNHLVGGGDRYAILLRGGGEAEVAATRSTDYLVDGDPVAPFWLFQNAFRDAMATADLDVEVEHRAGWRPGRQLVAMRVMELALHAYDLAQGIGATWEPSDGLVEYLLVEAVPILDEFRGWGMVDAVGEAASQRPVDRLLALAGRH</sequence>
<comment type="caution">
    <text evidence="2">The sequence shown here is derived from an EMBL/GenBank/DDBJ whole genome shotgun (WGS) entry which is preliminary data.</text>
</comment>
<evidence type="ECO:0000313" key="3">
    <source>
        <dbReference type="Proteomes" id="UP000444980"/>
    </source>
</evidence>
<proteinExistence type="predicted"/>
<dbReference type="GO" id="GO:0046872">
    <property type="term" value="F:metal ion binding"/>
    <property type="evidence" value="ECO:0007669"/>
    <property type="project" value="InterPro"/>
</dbReference>
<dbReference type="InterPro" id="IPR024344">
    <property type="entry name" value="MDMPI_metal-binding"/>
</dbReference>
<dbReference type="Pfam" id="PF11716">
    <property type="entry name" value="MDMPI_N"/>
    <property type="match status" value="1"/>
</dbReference>
<evidence type="ECO:0000259" key="1">
    <source>
        <dbReference type="Pfam" id="PF11716"/>
    </source>
</evidence>
<dbReference type="SUPFAM" id="SSF109854">
    <property type="entry name" value="DinB/YfiT-like putative metalloenzymes"/>
    <property type="match status" value="1"/>
</dbReference>
<dbReference type="Proteomes" id="UP000444980">
    <property type="component" value="Unassembled WGS sequence"/>
</dbReference>
<reference evidence="3" key="1">
    <citation type="submission" date="2019-06" db="EMBL/GenBank/DDBJ databases">
        <title>Gordonia isolated from sludge of a wastewater treatment plant.</title>
        <authorList>
            <person name="Tamura T."/>
            <person name="Aoyama K."/>
            <person name="Kang Y."/>
            <person name="Saito S."/>
            <person name="Akiyama N."/>
            <person name="Yazawa K."/>
            <person name="Gonoi T."/>
            <person name="Mikami Y."/>
        </authorList>
    </citation>
    <scope>NUCLEOTIDE SEQUENCE [LARGE SCALE GENOMIC DNA]</scope>
    <source>
        <strain evidence="3">NBRC 107697</strain>
    </source>
</reference>
<protein>
    <recommendedName>
        <fullName evidence="1">Mycothiol-dependent maleylpyruvate isomerase metal-binding domain-containing protein</fullName>
    </recommendedName>
</protein>
<dbReference type="Gene3D" id="1.20.120.450">
    <property type="entry name" value="dinb family like domain"/>
    <property type="match status" value="2"/>
</dbReference>
<dbReference type="OrthoDB" id="3174612at2"/>
<name>A0A7I9UYB3_9ACTN</name>
<dbReference type="NCBIfam" id="TIGR03086">
    <property type="entry name" value="TIGR03086 family metal-binding protein"/>
    <property type="match status" value="1"/>
</dbReference>
<dbReference type="EMBL" id="BJOU01000001">
    <property type="protein sequence ID" value="GED98194.1"/>
    <property type="molecule type" value="Genomic_DNA"/>
</dbReference>
<accession>A0A7I9UYB3</accession>